<dbReference type="EMBL" id="MEWW01000001">
    <property type="protein sequence ID" value="OGC85271.1"/>
    <property type="molecule type" value="Genomic_DNA"/>
</dbReference>
<feature type="transmembrane region" description="Helical" evidence="5">
    <location>
        <begin position="137"/>
        <end position="160"/>
    </location>
</feature>
<gene>
    <name evidence="7" type="ORF">A3F55_00705</name>
</gene>
<dbReference type="InterPro" id="IPR013525">
    <property type="entry name" value="ABC2_TM"/>
</dbReference>
<name>A0A1F4XU81_9BACT</name>
<feature type="transmembrane region" description="Helical" evidence="5">
    <location>
        <begin position="59"/>
        <end position="86"/>
    </location>
</feature>
<keyword evidence="2 5" id="KW-0812">Transmembrane</keyword>
<dbReference type="InterPro" id="IPR000412">
    <property type="entry name" value="ABC_2_transport"/>
</dbReference>
<feature type="transmembrane region" description="Helical" evidence="5">
    <location>
        <begin position="172"/>
        <end position="192"/>
    </location>
</feature>
<evidence type="ECO:0000256" key="4">
    <source>
        <dbReference type="ARBA" id="ARBA00023136"/>
    </source>
</evidence>
<comment type="similarity">
    <text evidence="5">Belongs to the ABC-2 integral membrane protein family.</text>
</comment>
<evidence type="ECO:0000256" key="2">
    <source>
        <dbReference type="ARBA" id="ARBA00022692"/>
    </source>
</evidence>
<evidence type="ECO:0000256" key="1">
    <source>
        <dbReference type="ARBA" id="ARBA00004141"/>
    </source>
</evidence>
<organism evidence="7 8">
    <name type="scientific">Candidatus Adlerbacteria bacterium RIFCSPHIGHO2_12_FULL_53_18</name>
    <dbReference type="NCBI Taxonomy" id="1797242"/>
    <lineage>
        <taxon>Bacteria</taxon>
        <taxon>Candidatus Adleribacteriota</taxon>
    </lineage>
</organism>
<proteinExistence type="inferred from homology"/>
<feature type="transmembrane region" description="Helical" evidence="5">
    <location>
        <begin position="225"/>
        <end position="249"/>
    </location>
</feature>
<dbReference type="Proteomes" id="UP000178091">
    <property type="component" value="Unassembled WGS sequence"/>
</dbReference>
<dbReference type="PIRSF" id="PIRSF006648">
    <property type="entry name" value="DrrB"/>
    <property type="match status" value="1"/>
</dbReference>
<evidence type="ECO:0000313" key="7">
    <source>
        <dbReference type="EMBL" id="OGC85271.1"/>
    </source>
</evidence>
<dbReference type="GO" id="GO:0140359">
    <property type="term" value="F:ABC-type transporter activity"/>
    <property type="evidence" value="ECO:0007669"/>
    <property type="project" value="InterPro"/>
</dbReference>
<protein>
    <recommendedName>
        <fullName evidence="5">Transport permease protein</fullName>
    </recommendedName>
</protein>
<keyword evidence="5" id="KW-1003">Cell membrane</keyword>
<dbReference type="GO" id="GO:0043190">
    <property type="term" value="C:ATP-binding cassette (ABC) transporter complex"/>
    <property type="evidence" value="ECO:0007669"/>
    <property type="project" value="InterPro"/>
</dbReference>
<sequence>MSPQQIWTSYFTMMRREFVRIIRIWSQTLLPPVVTTSLYFVVFGTFIGSQLPPIHGFSYIQFIVPGLIMMGVITSAYSNTVSTFYFAKWMRTIDEILVSPTPDWVVITGFVSGGVLRGLLVGILVLIVSLFFTHFQIVNALVLIAALILTSVLFSFAGLINGIYAKGFDGISIVPTFVLTPLTYLGGIFYSIEQFPQFWQNVSLANPILYMVNAFRYGFLGISDVPLWICFSVLIGFNLVCTFVAVYLFKKGIGLKN</sequence>
<dbReference type="NCBIfam" id="NF011648">
    <property type="entry name" value="PRK15066.1"/>
    <property type="match status" value="1"/>
</dbReference>
<dbReference type="InterPro" id="IPR047817">
    <property type="entry name" value="ABC2_TM_bact-type"/>
</dbReference>
<feature type="transmembrane region" description="Helical" evidence="5">
    <location>
        <begin position="106"/>
        <end position="131"/>
    </location>
</feature>
<keyword evidence="3 5" id="KW-1133">Transmembrane helix</keyword>
<accession>A0A1F4XU81</accession>
<dbReference type="PRINTS" id="PR00164">
    <property type="entry name" value="ABC2TRNSPORT"/>
</dbReference>
<dbReference type="PANTHER" id="PTHR43332:SF2">
    <property type="entry name" value="INNER MEMBRANE TRANSPORT PERMEASE YADH"/>
    <property type="match status" value="1"/>
</dbReference>
<dbReference type="AlphaFoldDB" id="A0A1F4XU81"/>
<evidence type="ECO:0000259" key="6">
    <source>
        <dbReference type="PROSITE" id="PS51012"/>
    </source>
</evidence>
<keyword evidence="4 5" id="KW-0472">Membrane</keyword>
<keyword evidence="5" id="KW-0813">Transport</keyword>
<comment type="caution">
    <text evidence="7">The sequence shown here is derived from an EMBL/GenBank/DDBJ whole genome shotgun (WGS) entry which is preliminary data.</text>
</comment>
<reference evidence="7 8" key="1">
    <citation type="journal article" date="2016" name="Nat. Commun.">
        <title>Thousands of microbial genomes shed light on interconnected biogeochemical processes in an aquifer system.</title>
        <authorList>
            <person name="Anantharaman K."/>
            <person name="Brown C.T."/>
            <person name="Hug L.A."/>
            <person name="Sharon I."/>
            <person name="Castelle C.J."/>
            <person name="Probst A.J."/>
            <person name="Thomas B.C."/>
            <person name="Singh A."/>
            <person name="Wilkins M.J."/>
            <person name="Karaoz U."/>
            <person name="Brodie E.L."/>
            <person name="Williams K.H."/>
            <person name="Hubbard S.S."/>
            <person name="Banfield J.F."/>
        </authorList>
    </citation>
    <scope>NUCLEOTIDE SEQUENCE [LARGE SCALE GENOMIC DNA]</scope>
</reference>
<dbReference type="PROSITE" id="PS51012">
    <property type="entry name" value="ABC_TM2"/>
    <property type="match status" value="1"/>
</dbReference>
<dbReference type="InterPro" id="IPR052522">
    <property type="entry name" value="ABC-2_transport_permease"/>
</dbReference>
<evidence type="ECO:0000256" key="3">
    <source>
        <dbReference type="ARBA" id="ARBA00022989"/>
    </source>
</evidence>
<dbReference type="PANTHER" id="PTHR43332">
    <property type="entry name" value="INNER MEMBRANE TRANSPORT PERMEASE YADH-RELATED"/>
    <property type="match status" value="1"/>
</dbReference>
<evidence type="ECO:0000256" key="5">
    <source>
        <dbReference type="RuleBase" id="RU361157"/>
    </source>
</evidence>
<evidence type="ECO:0000313" key="8">
    <source>
        <dbReference type="Proteomes" id="UP000178091"/>
    </source>
</evidence>
<feature type="transmembrane region" description="Helical" evidence="5">
    <location>
        <begin position="21"/>
        <end position="47"/>
    </location>
</feature>
<dbReference type="Pfam" id="PF01061">
    <property type="entry name" value="ABC2_membrane"/>
    <property type="match status" value="1"/>
</dbReference>
<comment type="subcellular location">
    <subcellularLocation>
        <location evidence="5">Cell membrane</location>
        <topology evidence="5">Multi-pass membrane protein</topology>
    </subcellularLocation>
    <subcellularLocation>
        <location evidence="1">Membrane</location>
        <topology evidence="1">Multi-pass membrane protein</topology>
    </subcellularLocation>
</comment>
<feature type="domain" description="ABC transmembrane type-2" evidence="6">
    <location>
        <begin position="23"/>
        <end position="252"/>
    </location>
</feature>